<comment type="similarity">
    <text evidence="12">Belongs to the Hakai family.</text>
</comment>
<dbReference type="EC" id="2.3.2.27" evidence="4"/>
<name>A0ABP0F879_CLALP</name>
<evidence type="ECO:0000256" key="11">
    <source>
        <dbReference type="ARBA" id="ARBA00023242"/>
    </source>
</evidence>
<keyword evidence="7" id="KW-0479">Metal-binding</keyword>
<evidence type="ECO:0000256" key="1">
    <source>
        <dbReference type="ARBA" id="ARBA00000900"/>
    </source>
</evidence>
<dbReference type="Pfam" id="PF18408">
    <property type="entry name" value="zf_Hakai"/>
    <property type="match status" value="1"/>
</dbReference>
<feature type="compositionally biased region" description="Polar residues" evidence="15">
    <location>
        <begin position="262"/>
        <end position="279"/>
    </location>
</feature>
<dbReference type="PROSITE" id="PS50089">
    <property type="entry name" value="ZF_RING_2"/>
    <property type="match status" value="1"/>
</dbReference>
<keyword evidence="11" id="KW-0539">Nucleus</keyword>
<feature type="region of interest" description="Disordered" evidence="15">
    <location>
        <begin position="245"/>
        <end position="279"/>
    </location>
</feature>
<dbReference type="InterPro" id="IPR041042">
    <property type="entry name" value="Znf_Hakai"/>
</dbReference>
<feature type="region of interest" description="Disordered" evidence="15">
    <location>
        <begin position="1"/>
        <end position="21"/>
    </location>
</feature>
<keyword evidence="6" id="KW-0808">Transferase</keyword>
<dbReference type="InterPro" id="IPR040380">
    <property type="entry name" value="HAKAI-like_RING-HC"/>
</dbReference>
<evidence type="ECO:0000256" key="4">
    <source>
        <dbReference type="ARBA" id="ARBA00012483"/>
    </source>
</evidence>
<keyword evidence="18" id="KW-1185">Reference proteome</keyword>
<evidence type="ECO:0000256" key="10">
    <source>
        <dbReference type="ARBA" id="ARBA00022833"/>
    </source>
</evidence>
<keyword evidence="10" id="KW-0862">Zinc</keyword>
<evidence type="ECO:0000256" key="6">
    <source>
        <dbReference type="ARBA" id="ARBA00022679"/>
    </source>
</evidence>
<evidence type="ECO:0000256" key="15">
    <source>
        <dbReference type="SAM" id="MobiDB-lite"/>
    </source>
</evidence>
<evidence type="ECO:0000256" key="9">
    <source>
        <dbReference type="ARBA" id="ARBA00022786"/>
    </source>
</evidence>
<evidence type="ECO:0000313" key="18">
    <source>
        <dbReference type="Proteomes" id="UP001642483"/>
    </source>
</evidence>
<dbReference type="Gene3D" id="3.30.40.10">
    <property type="entry name" value="Zinc/RING finger domain, C3HC4 (zinc finger)"/>
    <property type="match status" value="1"/>
</dbReference>
<evidence type="ECO:0000256" key="5">
    <source>
        <dbReference type="ARBA" id="ARBA00022473"/>
    </source>
</evidence>
<evidence type="ECO:0000256" key="7">
    <source>
        <dbReference type="ARBA" id="ARBA00022723"/>
    </source>
</evidence>
<proteinExistence type="inferred from homology"/>
<dbReference type="InterPro" id="IPR001841">
    <property type="entry name" value="Znf_RING"/>
</dbReference>
<evidence type="ECO:0000313" key="17">
    <source>
        <dbReference type="EMBL" id="CAK8675616.1"/>
    </source>
</evidence>
<evidence type="ECO:0000259" key="16">
    <source>
        <dbReference type="PROSITE" id="PS50089"/>
    </source>
</evidence>
<dbReference type="InterPro" id="IPR040383">
    <property type="entry name" value="HAKAI/CBLL2"/>
</dbReference>
<sequence>MENNNLPHKKRRHDGNYPQKYHQRYKKNYREEDRNWRQSDNFRDENRFHNRKNGNHGRYRDSESAWDIQIDLIGFKVKDPMIHVCETCSLPIRSYGRMIPCKHVFCFSCAKKTDNNCPRCKESVQRIEQCPLGSVWLCSITQSCKRTYLSQRDLQAHINHRHNKPPVSSVLPHPLVLPPVSMVGVGAPPITVPPPQLIQPPPGDPFLLVSAARNATTPTVPAVQPGVVDTTPRPSSNLITIQIQDNQSDSYPPPPPPGRPANQPQIYTNAPKQPTTMQY</sequence>
<comment type="pathway">
    <text evidence="3">Protein modification; protein ubiquitination.</text>
</comment>
<dbReference type="EMBL" id="CAWYQH010000024">
    <property type="protein sequence ID" value="CAK8675616.1"/>
    <property type="molecule type" value="Genomic_DNA"/>
</dbReference>
<evidence type="ECO:0000256" key="14">
    <source>
        <dbReference type="PROSITE-ProRule" id="PRU00175"/>
    </source>
</evidence>
<reference evidence="17 18" key="1">
    <citation type="submission" date="2024-02" db="EMBL/GenBank/DDBJ databases">
        <authorList>
            <person name="Daric V."/>
            <person name="Darras S."/>
        </authorList>
    </citation>
    <scope>NUCLEOTIDE SEQUENCE [LARGE SCALE GENOMIC DNA]</scope>
</reference>
<evidence type="ECO:0000256" key="3">
    <source>
        <dbReference type="ARBA" id="ARBA00004906"/>
    </source>
</evidence>
<keyword evidence="9" id="KW-0833">Ubl conjugation pathway</keyword>
<comment type="caution">
    <text evidence="17">The sequence shown here is derived from an EMBL/GenBank/DDBJ whole genome shotgun (WGS) entry which is preliminary data.</text>
</comment>
<dbReference type="SUPFAM" id="SSF57850">
    <property type="entry name" value="RING/U-box"/>
    <property type="match status" value="1"/>
</dbReference>
<dbReference type="InterPro" id="IPR013083">
    <property type="entry name" value="Znf_RING/FYVE/PHD"/>
</dbReference>
<evidence type="ECO:0000256" key="8">
    <source>
        <dbReference type="ARBA" id="ARBA00022771"/>
    </source>
</evidence>
<keyword evidence="5" id="KW-0217">Developmental protein</keyword>
<gene>
    <name evidence="17" type="ORF">CVLEPA_LOCUS5176</name>
</gene>
<evidence type="ECO:0000256" key="12">
    <source>
        <dbReference type="ARBA" id="ARBA00038499"/>
    </source>
</evidence>
<organism evidence="17 18">
    <name type="scientific">Clavelina lepadiformis</name>
    <name type="common">Light-bulb sea squirt</name>
    <name type="synonym">Ascidia lepadiformis</name>
    <dbReference type="NCBI Taxonomy" id="159417"/>
    <lineage>
        <taxon>Eukaryota</taxon>
        <taxon>Metazoa</taxon>
        <taxon>Chordata</taxon>
        <taxon>Tunicata</taxon>
        <taxon>Ascidiacea</taxon>
        <taxon>Aplousobranchia</taxon>
        <taxon>Clavelinidae</taxon>
        <taxon>Clavelina</taxon>
    </lineage>
</organism>
<dbReference type="CDD" id="cd16508">
    <property type="entry name" value="RING-HC_HAKAI-like"/>
    <property type="match status" value="1"/>
</dbReference>
<dbReference type="PANTHER" id="PTHR13480">
    <property type="entry name" value="E3 UBIQUITIN-PROTEIN LIGASE HAKAI-RELATED"/>
    <property type="match status" value="1"/>
</dbReference>
<dbReference type="PROSITE" id="PS00518">
    <property type="entry name" value="ZF_RING_1"/>
    <property type="match status" value="1"/>
</dbReference>
<keyword evidence="8 14" id="KW-0863">Zinc-finger</keyword>
<protein>
    <recommendedName>
        <fullName evidence="13">E3 ubiquitin-protein ligase Hakai</fullName>
        <ecNumber evidence="4">2.3.2.27</ecNumber>
    </recommendedName>
</protein>
<feature type="domain" description="RING-type" evidence="16">
    <location>
        <begin position="85"/>
        <end position="121"/>
    </location>
</feature>
<dbReference type="InterPro" id="IPR017907">
    <property type="entry name" value="Znf_RING_CS"/>
</dbReference>
<dbReference type="PANTHER" id="PTHR13480:SF0">
    <property type="entry name" value="E3 UBIQUITIN-PROTEIN LIGASE HAKAI"/>
    <property type="match status" value="1"/>
</dbReference>
<evidence type="ECO:0000256" key="2">
    <source>
        <dbReference type="ARBA" id="ARBA00004123"/>
    </source>
</evidence>
<comment type="subcellular location">
    <subcellularLocation>
        <location evidence="2">Nucleus</location>
    </subcellularLocation>
</comment>
<dbReference type="Gene3D" id="6.10.140.2210">
    <property type="match status" value="1"/>
</dbReference>
<dbReference type="Proteomes" id="UP001642483">
    <property type="component" value="Unassembled WGS sequence"/>
</dbReference>
<evidence type="ECO:0000256" key="13">
    <source>
        <dbReference type="ARBA" id="ARBA00041081"/>
    </source>
</evidence>
<accession>A0ABP0F879</accession>
<comment type="catalytic activity">
    <reaction evidence="1">
        <text>S-ubiquitinyl-[E2 ubiquitin-conjugating enzyme]-L-cysteine + [acceptor protein]-L-lysine = [E2 ubiquitin-conjugating enzyme]-L-cysteine + N(6)-ubiquitinyl-[acceptor protein]-L-lysine.</text>
        <dbReference type="EC" id="2.3.2.27"/>
    </reaction>
</comment>